<gene>
    <name evidence="1" type="ORF">TNIN_354891</name>
</gene>
<reference evidence="1" key="1">
    <citation type="submission" date="2020-08" db="EMBL/GenBank/DDBJ databases">
        <title>Multicomponent nature underlies the extraordinary mechanical properties of spider dragline silk.</title>
        <authorList>
            <person name="Kono N."/>
            <person name="Nakamura H."/>
            <person name="Mori M."/>
            <person name="Yoshida Y."/>
            <person name="Ohtoshi R."/>
            <person name="Malay A.D."/>
            <person name="Moran D.A.P."/>
            <person name="Tomita M."/>
            <person name="Numata K."/>
            <person name="Arakawa K."/>
        </authorList>
    </citation>
    <scope>NUCLEOTIDE SEQUENCE</scope>
</reference>
<evidence type="ECO:0000313" key="1">
    <source>
        <dbReference type="EMBL" id="GFS45190.1"/>
    </source>
</evidence>
<protein>
    <submittedName>
        <fullName evidence="1">Uncharacterized protein</fullName>
    </submittedName>
</protein>
<dbReference type="EMBL" id="BMAV01025846">
    <property type="protein sequence ID" value="GFS45190.1"/>
    <property type="molecule type" value="Genomic_DNA"/>
</dbReference>
<organism evidence="1 2">
    <name type="scientific">Trichonephila inaurata madagascariensis</name>
    <dbReference type="NCBI Taxonomy" id="2747483"/>
    <lineage>
        <taxon>Eukaryota</taxon>
        <taxon>Metazoa</taxon>
        <taxon>Ecdysozoa</taxon>
        <taxon>Arthropoda</taxon>
        <taxon>Chelicerata</taxon>
        <taxon>Arachnida</taxon>
        <taxon>Araneae</taxon>
        <taxon>Araneomorphae</taxon>
        <taxon>Entelegynae</taxon>
        <taxon>Araneoidea</taxon>
        <taxon>Nephilidae</taxon>
        <taxon>Trichonephila</taxon>
        <taxon>Trichonephila inaurata</taxon>
    </lineage>
</organism>
<name>A0A8X6IHI6_9ARAC</name>
<evidence type="ECO:0000313" key="2">
    <source>
        <dbReference type="Proteomes" id="UP000886998"/>
    </source>
</evidence>
<sequence length="113" mass="13538">MIFPKDIRNDIIKIHRYHDEIIRNEERITKNWVEEHGKKFGLSNDEYDPCTCKKYNAIPTYELRIKEIPTNEAITWTHPDSSSCPHPHENNLKYKMTVSYEWEPPKSTHCHSK</sequence>
<keyword evidence="2" id="KW-1185">Reference proteome</keyword>
<dbReference type="AlphaFoldDB" id="A0A8X6IHI6"/>
<comment type="caution">
    <text evidence="1">The sequence shown here is derived from an EMBL/GenBank/DDBJ whole genome shotgun (WGS) entry which is preliminary data.</text>
</comment>
<dbReference type="Proteomes" id="UP000886998">
    <property type="component" value="Unassembled WGS sequence"/>
</dbReference>
<accession>A0A8X6IHI6</accession>
<proteinExistence type="predicted"/>
<dbReference type="OrthoDB" id="10430175at2759"/>